<proteinExistence type="predicted"/>
<reference evidence="1" key="1">
    <citation type="submission" date="2022-04" db="EMBL/GenBank/DDBJ databases">
        <title>Hymenobacter sp. isolated from the air.</title>
        <authorList>
            <person name="Won M."/>
            <person name="Lee C.-M."/>
            <person name="Woen H.-Y."/>
            <person name="Kwon S.-W."/>
        </authorList>
    </citation>
    <scope>NUCLEOTIDE SEQUENCE</scope>
    <source>
        <strain evidence="1">5116S-3</strain>
    </source>
</reference>
<dbReference type="EMBL" id="CP095046">
    <property type="protein sequence ID" value="UOQ70087.1"/>
    <property type="molecule type" value="Genomic_DNA"/>
</dbReference>
<keyword evidence="2" id="KW-1185">Reference proteome</keyword>
<sequence>MRVPIPGGKLVTEHLAAVPQANGYDYWIVVHGFETNEFYAFALTQNGLSATPVISTVGSVFTGATTAQTGLIRFSPNGRQLAVTKMLGGLELFDFDPATGVVSNGASLLAPARITDILTARTVGVEFSADGSVLYTHEGPNILRFDLQAGSPEKIIASRYSMGRSPRPVGDFLRGPDNRIYIAVYDDSGLSVIERANSLVASSFVFRGSALIPTSIPIVNPTPCRSGLCPTTG</sequence>
<name>A0A8T9PYE6_9BACT</name>
<dbReference type="AlphaFoldDB" id="A0A8T9PYE6"/>
<dbReference type="KEGG" id="hcu:MUN79_15040"/>
<accession>A0A8T9PYE6</accession>
<dbReference type="Gene3D" id="2.130.10.10">
    <property type="entry name" value="YVTN repeat-like/Quinoprotein amine dehydrogenase"/>
    <property type="match status" value="1"/>
</dbReference>
<protein>
    <submittedName>
        <fullName evidence="1">Uncharacterized protein</fullName>
    </submittedName>
</protein>
<evidence type="ECO:0000313" key="1">
    <source>
        <dbReference type="EMBL" id="UOQ70087.1"/>
    </source>
</evidence>
<dbReference type="InterPro" id="IPR011044">
    <property type="entry name" value="Quino_amine_DH_bsu"/>
</dbReference>
<gene>
    <name evidence="1" type="ORF">MUN79_15040</name>
</gene>
<evidence type="ECO:0000313" key="2">
    <source>
        <dbReference type="Proteomes" id="UP000831796"/>
    </source>
</evidence>
<dbReference type="InterPro" id="IPR015943">
    <property type="entry name" value="WD40/YVTN_repeat-like_dom_sf"/>
</dbReference>
<dbReference type="Proteomes" id="UP000831796">
    <property type="component" value="Chromosome"/>
</dbReference>
<dbReference type="RefSeq" id="WP_244673511.1">
    <property type="nucleotide sequence ID" value="NZ_CP095046.1"/>
</dbReference>
<organism evidence="1 2">
    <name type="scientific">Hymenobacter cellulosilyticus</name>
    <dbReference type="NCBI Taxonomy" id="2932248"/>
    <lineage>
        <taxon>Bacteria</taxon>
        <taxon>Pseudomonadati</taxon>
        <taxon>Bacteroidota</taxon>
        <taxon>Cytophagia</taxon>
        <taxon>Cytophagales</taxon>
        <taxon>Hymenobacteraceae</taxon>
        <taxon>Hymenobacter</taxon>
    </lineage>
</organism>
<dbReference type="SUPFAM" id="SSF50969">
    <property type="entry name" value="YVTN repeat-like/Quinoprotein amine dehydrogenase"/>
    <property type="match status" value="1"/>
</dbReference>